<dbReference type="EMBL" id="JANARS010000001">
    <property type="protein sequence ID" value="MCP3420925.1"/>
    <property type="molecule type" value="Genomic_DNA"/>
</dbReference>
<accession>A0ABT1KT52</accession>
<keyword evidence="4" id="KW-0378">Hydrolase</keyword>
<dbReference type="InterPro" id="IPR013320">
    <property type="entry name" value="ConA-like_dom_sf"/>
</dbReference>
<dbReference type="PANTHER" id="PTHR10963">
    <property type="entry name" value="GLYCOSYL HYDROLASE-RELATED"/>
    <property type="match status" value="1"/>
</dbReference>
<feature type="signal peptide" evidence="2">
    <location>
        <begin position="1"/>
        <end position="24"/>
    </location>
</feature>
<dbReference type="InterPro" id="IPR000757">
    <property type="entry name" value="Beta-glucanase-like"/>
</dbReference>
<sequence length="382" mass="41057">MRTTPRLLSAALAGALLLTGCSSSDDGEPTPPSYEKSDSVEAQVLPQLAANGEDVESAADAAWVVDATIAGVDKGTAVTLVAKEDDGWSEVDEQETDGKGHVSLTSRASGDLHVVVGDGDDAIGAKVSTEDAPEATFTDDFDEDTVDGKGATWVTRDQGYVGVRTCSRASADAAELADGVLRLSVMEDPDRKGDECQLPGKRKRFAYRLNGHVGTEATYAFTYGFAAARIRTQAARGQHAAFWMQAVGGQGTGGPKKGGAEIDIIEYFGDDHPEGGLTSFTYFLDKAGRKQTVGGWLPNADELGDDWAEKYHVFSVEWTPKEYVFRIDGKVTQRLKGETSGRPEFLILSLLSSDYELPRFNGELPETMEVDWARVWETGPKG</sequence>
<evidence type="ECO:0000256" key="1">
    <source>
        <dbReference type="ARBA" id="ARBA00006865"/>
    </source>
</evidence>
<evidence type="ECO:0000313" key="5">
    <source>
        <dbReference type="Proteomes" id="UP001204524"/>
    </source>
</evidence>
<feature type="chain" id="PRO_5047332573" evidence="2">
    <location>
        <begin position="25"/>
        <end position="382"/>
    </location>
</feature>
<dbReference type="PROSITE" id="PS51762">
    <property type="entry name" value="GH16_2"/>
    <property type="match status" value="1"/>
</dbReference>
<dbReference type="Gene3D" id="2.60.120.200">
    <property type="match status" value="1"/>
</dbReference>
<organism evidence="4 5">
    <name type="scientific">Nocardioides pinisoli</name>
    <dbReference type="NCBI Taxonomy" id="2950279"/>
    <lineage>
        <taxon>Bacteria</taxon>
        <taxon>Bacillati</taxon>
        <taxon>Actinomycetota</taxon>
        <taxon>Actinomycetes</taxon>
        <taxon>Propionibacteriales</taxon>
        <taxon>Nocardioidaceae</taxon>
        <taxon>Nocardioides</taxon>
    </lineage>
</organism>
<dbReference type="SUPFAM" id="SSF49899">
    <property type="entry name" value="Concanavalin A-like lectins/glucanases"/>
    <property type="match status" value="1"/>
</dbReference>
<dbReference type="CDD" id="cd00413">
    <property type="entry name" value="Glyco_hydrolase_16"/>
    <property type="match status" value="1"/>
</dbReference>
<dbReference type="Proteomes" id="UP001204524">
    <property type="component" value="Unassembled WGS sequence"/>
</dbReference>
<comment type="caution">
    <text evidence="4">The sequence shown here is derived from an EMBL/GenBank/DDBJ whole genome shotgun (WGS) entry which is preliminary data.</text>
</comment>
<protein>
    <submittedName>
        <fullName evidence="4">Glycoside hydrolase family 16 protein</fullName>
    </submittedName>
</protein>
<feature type="domain" description="GH16" evidence="3">
    <location>
        <begin position="120"/>
        <end position="381"/>
    </location>
</feature>
<keyword evidence="5" id="KW-1185">Reference proteome</keyword>
<dbReference type="RefSeq" id="WP_254180143.1">
    <property type="nucleotide sequence ID" value="NZ_JANARS010000001.1"/>
</dbReference>
<dbReference type="PANTHER" id="PTHR10963:SF55">
    <property type="entry name" value="GLYCOSIDE HYDROLASE FAMILY 16 PROTEIN"/>
    <property type="match status" value="1"/>
</dbReference>
<comment type="similarity">
    <text evidence="1">Belongs to the glycosyl hydrolase 16 family.</text>
</comment>
<dbReference type="GO" id="GO:0016787">
    <property type="term" value="F:hydrolase activity"/>
    <property type="evidence" value="ECO:0007669"/>
    <property type="project" value="UniProtKB-KW"/>
</dbReference>
<keyword evidence="2" id="KW-0732">Signal</keyword>
<name>A0ABT1KT52_9ACTN</name>
<evidence type="ECO:0000256" key="2">
    <source>
        <dbReference type="SAM" id="SignalP"/>
    </source>
</evidence>
<evidence type="ECO:0000313" key="4">
    <source>
        <dbReference type="EMBL" id="MCP3420925.1"/>
    </source>
</evidence>
<gene>
    <name evidence="4" type="ORF">NCI01_03880</name>
</gene>
<proteinExistence type="inferred from homology"/>
<reference evidence="4 5" key="1">
    <citation type="submission" date="2022-06" db="EMBL/GenBank/DDBJ databases">
        <authorList>
            <person name="So Y."/>
        </authorList>
    </citation>
    <scope>NUCLEOTIDE SEQUENCE [LARGE SCALE GENOMIC DNA]</scope>
    <source>
        <strain evidence="4 5">STR3</strain>
    </source>
</reference>
<dbReference type="Pfam" id="PF00722">
    <property type="entry name" value="Glyco_hydro_16"/>
    <property type="match status" value="1"/>
</dbReference>
<dbReference type="PROSITE" id="PS51257">
    <property type="entry name" value="PROKAR_LIPOPROTEIN"/>
    <property type="match status" value="1"/>
</dbReference>
<dbReference type="InterPro" id="IPR050546">
    <property type="entry name" value="Glycosyl_Hydrlase_16"/>
</dbReference>
<evidence type="ECO:0000259" key="3">
    <source>
        <dbReference type="PROSITE" id="PS51762"/>
    </source>
</evidence>